<dbReference type="GO" id="GO:0016020">
    <property type="term" value="C:membrane"/>
    <property type="evidence" value="ECO:0007669"/>
    <property type="project" value="InterPro"/>
</dbReference>
<dbReference type="Proteomes" id="UP000199544">
    <property type="component" value="Unassembled WGS sequence"/>
</dbReference>
<evidence type="ECO:0000259" key="2">
    <source>
        <dbReference type="Pfam" id="PF09922"/>
    </source>
</evidence>
<dbReference type="InterPro" id="IPR024425">
    <property type="entry name" value="LiaF-like_C"/>
</dbReference>
<dbReference type="RefSeq" id="WP_090238360.1">
    <property type="nucleotide sequence ID" value="NZ_FNHW01000004.1"/>
</dbReference>
<dbReference type="NCBIfam" id="NF040535">
    <property type="entry name" value="LiaF_C_term"/>
    <property type="match status" value="1"/>
</dbReference>
<keyword evidence="1" id="KW-0812">Transmembrane</keyword>
<name>A0A1H0BCF8_9BACL</name>
<dbReference type="EMBL" id="FNHW01000004">
    <property type="protein sequence ID" value="SDN43354.1"/>
    <property type="molecule type" value="Genomic_DNA"/>
</dbReference>
<feature type="transmembrane region" description="Helical" evidence="1">
    <location>
        <begin position="12"/>
        <end position="45"/>
    </location>
</feature>
<dbReference type="InterPro" id="IPR047793">
    <property type="entry name" value="LiaF_C"/>
</dbReference>
<evidence type="ECO:0000313" key="3">
    <source>
        <dbReference type="EMBL" id="SDN43354.1"/>
    </source>
</evidence>
<accession>A0A1H0BCF8</accession>
<feature type="transmembrane region" description="Helical" evidence="1">
    <location>
        <begin position="57"/>
        <end position="89"/>
    </location>
</feature>
<keyword evidence="1" id="KW-1133">Transmembrane helix</keyword>
<protein>
    <submittedName>
        <fullName evidence="3">Lia operon protein LiaF</fullName>
    </submittedName>
</protein>
<dbReference type="InterPro" id="IPR016975">
    <property type="entry name" value="Cell_wall_LiaF"/>
</dbReference>
<dbReference type="OrthoDB" id="2351415at2"/>
<dbReference type="Pfam" id="PF09922">
    <property type="entry name" value="LiaF-like_C"/>
    <property type="match status" value="1"/>
</dbReference>
<dbReference type="STRING" id="459525.SAMN04488137_4467"/>
<feature type="domain" description="Cell wall-active antibiotics response LiaF-like C-terminal" evidence="2">
    <location>
        <begin position="129"/>
        <end position="240"/>
    </location>
</feature>
<evidence type="ECO:0000313" key="4">
    <source>
        <dbReference type="Proteomes" id="UP000199544"/>
    </source>
</evidence>
<dbReference type="PIRSF" id="PIRSF031509">
    <property type="entry name" value="Cell_wall_LiaF/YvqF"/>
    <property type="match status" value="1"/>
</dbReference>
<proteinExistence type="predicted"/>
<evidence type="ECO:0000256" key="1">
    <source>
        <dbReference type="SAM" id="Phobius"/>
    </source>
</evidence>
<organism evidence="3 4">
    <name type="scientific">Fictibacillus solisalsi</name>
    <dbReference type="NCBI Taxonomy" id="459525"/>
    <lineage>
        <taxon>Bacteria</taxon>
        <taxon>Bacillati</taxon>
        <taxon>Bacillota</taxon>
        <taxon>Bacilli</taxon>
        <taxon>Bacillales</taxon>
        <taxon>Fictibacillaceae</taxon>
        <taxon>Fictibacillus</taxon>
    </lineage>
</organism>
<reference evidence="4" key="1">
    <citation type="submission" date="2016-10" db="EMBL/GenBank/DDBJ databases">
        <authorList>
            <person name="Varghese N."/>
            <person name="Submissions S."/>
        </authorList>
    </citation>
    <scope>NUCLEOTIDE SEQUENCE [LARGE SCALE GENOMIC DNA]</scope>
    <source>
        <strain evidence="4">CGMCC 1.6854</strain>
    </source>
</reference>
<gene>
    <name evidence="3" type="ORF">SAMN04488137_4467</name>
</gene>
<sequence>MFSGKKTDLISWLLLIGLFLLILELIFRGGELIFIFAVMAGCIYVGGKRRTRTFGKLLYWGGWFGAAVTLLNMMAFKFVLVAILIYLLIQVYQNKKRPAWIKPEIKEPDSRLSESLFKKKNLFKNIVYGPQQTPDQVYEWEDINIQCGIGDTVIDLSNTVLPEGESVITIRNIVGNIKIFVPYEVAVSVDHSVLAGNATIFDIHEPKVFNQLFSYHTDNYYEASQRIKIITTLAVGDLEVKRT</sequence>
<keyword evidence="4" id="KW-1185">Reference proteome</keyword>
<keyword evidence="1" id="KW-0472">Membrane</keyword>
<dbReference type="AlphaFoldDB" id="A0A1H0BCF8"/>